<dbReference type="Pfam" id="PF00077">
    <property type="entry name" value="RVP"/>
    <property type="match status" value="1"/>
</dbReference>
<dbReference type="Gene3D" id="2.40.70.10">
    <property type="entry name" value="Acid Proteases"/>
    <property type="match status" value="1"/>
</dbReference>
<accession>A0A1I7WLW1</accession>
<dbReference type="GO" id="GO:0006508">
    <property type="term" value="P:proteolysis"/>
    <property type="evidence" value="ECO:0007669"/>
    <property type="project" value="InterPro"/>
</dbReference>
<feature type="transmembrane region" description="Helical" evidence="2">
    <location>
        <begin position="25"/>
        <end position="49"/>
    </location>
</feature>
<dbReference type="SUPFAM" id="SSF50630">
    <property type="entry name" value="Acid proteases"/>
    <property type="match status" value="1"/>
</dbReference>
<dbReference type="InterPro" id="IPR018061">
    <property type="entry name" value="Retropepsins"/>
</dbReference>
<evidence type="ECO:0000259" key="3">
    <source>
        <dbReference type="Pfam" id="PF00077"/>
    </source>
</evidence>
<dbReference type="GO" id="GO:0004190">
    <property type="term" value="F:aspartic-type endopeptidase activity"/>
    <property type="evidence" value="ECO:0007669"/>
    <property type="project" value="InterPro"/>
</dbReference>
<name>A0A1I7WLW1_HETBA</name>
<evidence type="ECO:0000256" key="2">
    <source>
        <dbReference type="SAM" id="Phobius"/>
    </source>
</evidence>
<evidence type="ECO:0000256" key="1">
    <source>
        <dbReference type="ARBA" id="ARBA00022801"/>
    </source>
</evidence>
<sequence length="390" mass="45151">MCLKDNKTKIFIKEMIKITRYLNSLAYLLVPAGTNMGLHFQLVFLFTVLAKRIVYKRTRDITGTALEIAKVYASHDTGVPYCFTYPSVLSLINRFVPIGSLTNPLLLCVNPIGVIYSIPPYVFPLSQFRYSLTFPRTVYTFVPRLQKYIYIYRTSFLNKVVGNSCYSSRPKLEETTNILTHLFGPKKTLFRRRFDCLKIANQNEDGSKRRNLQTIQPVSYVRWTKNSTRKTNNLRQELSHHLIAALIVGTIITGINVRHGTEETRRFPKRKWKKQHDRYQCKYVITSLTQENQPHLEVTINGKLNKLLLDTGAEISLFKRSTWKQLGKPAIQQTPVNYAGTCYVNDDCDIVGMKWISQVPDLATTVDNFQVHKTYTICLYDMLYLLQMMV</sequence>
<feature type="domain" description="Retropepsins" evidence="3">
    <location>
        <begin position="290"/>
        <end position="323"/>
    </location>
</feature>
<dbReference type="PROSITE" id="PS00141">
    <property type="entry name" value="ASP_PROTEASE"/>
    <property type="match status" value="1"/>
</dbReference>
<keyword evidence="1" id="KW-0378">Hydrolase</keyword>
<evidence type="ECO:0000313" key="4">
    <source>
        <dbReference type="Proteomes" id="UP000095283"/>
    </source>
</evidence>
<keyword evidence="2" id="KW-0472">Membrane</keyword>
<dbReference type="Proteomes" id="UP000095283">
    <property type="component" value="Unplaced"/>
</dbReference>
<protein>
    <submittedName>
        <fullName evidence="5">RVP domain-containing protein</fullName>
    </submittedName>
</protein>
<proteinExistence type="predicted"/>
<dbReference type="WBParaSite" id="Hba_06132">
    <property type="protein sequence ID" value="Hba_06132"/>
    <property type="gene ID" value="Hba_06132"/>
</dbReference>
<dbReference type="AlphaFoldDB" id="A0A1I7WLW1"/>
<dbReference type="InterPro" id="IPR021109">
    <property type="entry name" value="Peptidase_aspartic_dom_sf"/>
</dbReference>
<reference evidence="5" key="1">
    <citation type="submission" date="2016-11" db="UniProtKB">
        <authorList>
            <consortium name="WormBaseParasite"/>
        </authorList>
    </citation>
    <scope>IDENTIFICATION</scope>
</reference>
<dbReference type="InterPro" id="IPR001969">
    <property type="entry name" value="Aspartic_peptidase_AS"/>
</dbReference>
<keyword evidence="2" id="KW-0812">Transmembrane</keyword>
<organism evidence="4 5">
    <name type="scientific">Heterorhabditis bacteriophora</name>
    <name type="common">Entomopathogenic nematode worm</name>
    <dbReference type="NCBI Taxonomy" id="37862"/>
    <lineage>
        <taxon>Eukaryota</taxon>
        <taxon>Metazoa</taxon>
        <taxon>Ecdysozoa</taxon>
        <taxon>Nematoda</taxon>
        <taxon>Chromadorea</taxon>
        <taxon>Rhabditida</taxon>
        <taxon>Rhabditina</taxon>
        <taxon>Rhabditomorpha</taxon>
        <taxon>Strongyloidea</taxon>
        <taxon>Heterorhabditidae</taxon>
        <taxon>Heterorhabditis</taxon>
    </lineage>
</organism>
<evidence type="ECO:0000313" key="5">
    <source>
        <dbReference type="WBParaSite" id="Hba_06132"/>
    </source>
</evidence>
<keyword evidence="4" id="KW-1185">Reference proteome</keyword>
<keyword evidence="2" id="KW-1133">Transmembrane helix</keyword>